<feature type="compositionally biased region" description="Low complexity" evidence="1">
    <location>
        <begin position="171"/>
        <end position="193"/>
    </location>
</feature>
<evidence type="ECO:0000256" key="2">
    <source>
        <dbReference type="SAM" id="Phobius"/>
    </source>
</evidence>
<dbReference type="EMBL" id="BMKB01000010">
    <property type="protein sequence ID" value="GGA63655.1"/>
    <property type="molecule type" value="Genomic_DNA"/>
</dbReference>
<name>A0A916RNB1_9HYPH</name>
<evidence type="ECO:0000313" key="4">
    <source>
        <dbReference type="Proteomes" id="UP000596977"/>
    </source>
</evidence>
<feature type="compositionally biased region" description="Low complexity" evidence="1">
    <location>
        <begin position="134"/>
        <end position="143"/>
    </location>
</feature>
<keyword evidence="2" id="KW-1133">Transmembrane helix</keyword>
<accession>A0A916RNB1</accession>
<feature type="region of interest" description="Disordered" evidence="1">
    <location>
        <begin position="119"/>
        <end position="216"/>
    </location>
</feature>
<gene>
    <name evidence="3" type="ORF">GCM10011499_37500</name>
</gene>
<dbReference type="AlphaFoldDB" id="A0A916RNB1"/>
<dbReference type="Proteomes" id="UP000596977">
    <property type="component" value="Unassembled WGS sequence"/>
</dbReference>
<dbReference type="InterPro" id="IPR025557">
    <property type="entry name" value="DUF4282"/>
</dbReference>
<dbReference type="OrthoDB" id="7949883at2"/>
<feature type="compositionally biased region" description="Basic residues" evidence="1">
    <location>
        <begin position="194"/>
        <end position="205"/>
    </location>
</feature>
<organism evidence="3 4">
    <name type="scientific">Pelagibacterium lentulum</name>
    <dbReference type="NCBI Taxonomy" id="2029865"/>
    <lineage>
        <taxon>Bacteria</taxon>
        <taxon>Pseudomonadati</taxon>
        <taxon>Pseudomonadota</taxon>
        <taxon>Alphaproteobacteria</taxon>
        <taxon>Hyphomicrobiales</taxon>
        <taxon>Devosiaceae</taxon>
        <taxon>Pelagibacterium</taxon>
    </lineage>
</organism>
<feature type="transmembrane region" description="Helical" evidence="2">
    <location>
        <begin position="64"/>
        <end position="86"/>
    </location>
</feature>
<proteinExistence type="predicted"/>
<evidence type="ECO:0008006" key="5">
    <source>
        <dbReference type="Google" id="ProtNLM"/>
    </source>
</evidence>
<comment type="caution">
    <text evidence="3">The sequence shown here is derived from an EMBL/GenBank/DDBJ whole genome shotgun (WGS) entry which is preliminary data.</text>
</comment>
<sequence length="216" mass="22842">MKFEDIRKLATGTILFDLNRIIAPRIVTIVYLLGLAAIALWAINHFFLTFSFGFGSGLWGLLEILIFGLLAMMILRVACEAVIVYFKAHASEAEQVTQPRGSASLIDDVRDAIEDLAEQEPDFADDDPVDTVLPAASMPDPSVSSPPPPPAKSTVPTPPPPAPPPTPPVAAPKRAAPKAAAAKTTASRSSARPAAKKRAPAKKTTPKIGPDTSATE</sequence>
<dbReference type="RefSeq" id="WP_127071811.1">
    <property type="nucleotide sequence ID" value="NZ_BMKB01000010.1"/>
</dbReference>
<feature type="compositionally biased region" description="Pro residues" evidence="1">
    <location>
        <begin position="144"/>
        <end position="170"/>
    </location>
</feature>
<evidence type="ECO:0000313" key="3">
    <source>
        <dbReference type="EMBL" id="GGA63655.1"/>
    </source>
</evidence>
<protein>
    <recommendedName>
        <fullName evidence="5">DUF4282 domain-containing protein</fullName>
    </recommendedName>
</protein>
<keyword evidence="2" id="KW-0472">Membrane</keyword>
<keyword evidence="2" id="KW-0812">Transmembrane</keyword>
<dbReference type="Pfam" id="PF14110">
    <property type="entry name" value="DUF4282"/>
    <property type="match status" value="1"/>
</dbReference>
<reference evidence="3 4" key="1">
    <citation type="journal article" date="2014" name="Int. J. Syst. Evol. Microbiol.">
        <title>Complete genome sequence of Corynebacterium casei LMG S-19264T (=DSM 44701T), isolated from a smear-ripened cheese.</title>
        <authorList>
            <consortium name="US DOE Joint Genome Institute (JGI-PGF)"/>
            <person name="Walter F."/>
            <person name="Albersmeier A."/>
            <person name="Kalinowski J."/>
            <person name="Ruckert C."/>
        </authorList>
    </citation>
    <scope>NUCLEOTIDE SEQUENCE [LARGE SCALE GENOMIC DNA]</scope>
    <source>
        <strain evidence="3 4">CGMCC 1.15896</strain>
    </source>
</reference>
<evidence type="ECO:0000256" key="1">
    <source>
        <dbReference type="SAM" id="MobiDB-lite"/>
    </source>
</evidence>
<feature type="compositionally biased region" description="Acidic residues" evidence="1">
    <location>
        <begin position="119"/>
        <end position="129"/>
    </location>
</feature>
<keyword evidence="4" id="KW-1185">Reference proteome</keyword>
<feature type="transmembrane region" description="Helical" evidence="2">
    <location>
        <begin position="21"/>
        <end position="44"/>
    </location>
</feature>